<dbReference type="Pfam" id="PF07238">
    <property type="entry name" value="PilZ"/>
    <property type="match status" value="1"/>
</dbReference>
<organism evidence="2 3">
    <name type="scientific">Pseudomonas corrugata</name>
    <dbReference type="NCBI Taxonomy" id="47879"/>
    <lineage>
        <taxon>Bacteria</taxon>
        <taxon>Pseudomonadati</taxon>
        <taxon>Pseudomonadota</taxon>
        <taxon>Gammaproteobacteria</taxon>
        <taxon>Pseudomonadales</taxon>
        <taxon>Pseudomonadaceae</taxon>
        <taxon>Pseudomonas</taxon>
    </lineage>
</organism>
<comment type="caution">
    <text evidence="2">The sequence shown here is derived from an EMBL/GenBank/DDBJ whole genome shotgun (WGS) entry which is preliminary data.</text>
</comment>
<sequence length="120" mass="13485">MYKKRRIDRQDLPCFLKVFNGVNDRLIGYLGNVSEHGLMLISTLPLMVGADFELHLKIPAADEGPQRDIKLKATCLWCHEDVTPQHFDAGFSLHGTPPEYGQLVSALQQYFSFHSLPASA</sequence>
<accession>A0A3M3EUL6</accession>
<dbReference type="AlphaFoldDB" id="A0A3M3EUL6"/>
<evidence type="ECO:0000259" key="1">
    <source>
        <dbReference type="Pfam" id="PF07238"/>
    </source>
</evidence>
<dbReference type="InterPro" id="IPR009875">
    <property type="entry name" value="PilZ_domain"/>
</dbReference>
<protein>
    <recommendedName>
        <fullName evidence="1">PilZ domain-containing protein</fullName>
    </recommendedName>
</protein>
<gene>
    <name evidence="2" type="ORF">ALQ77_03343</name>
</gene>
<dbReference type="GO" id="GO:0035438">
    <property type="term" value="F:cyclic-di-GMP binding"/>
    <property type="evidence" value="ECO:0007669"/>
    <property type="project" value="InterPro"/>
</dbReference>
<evidence type="ECO:0000313" key="2">
    <source>
        <dbReference type="EMBL" id="RMM53310.1"/>
    </source>
</evidence>
<keyword evidence="3" id="KW-1185">Reference proteome</keyword>
<name>A0A3M3EUL6_9PSED</name>
<dbReference type="Gene3D" id="2.40.10.220">
    <property type="entry name" value="predicted glycosyltransferase like domains"/>
    <property type="match status" value="1"/>
</dbReference>
<dbReference type="OrthoDB" id="5625505at2"/>
<feature type="domain" description="PilZ" evidence="1">
    <location>
        <begin position="5"/>
        <end position="103"/>
    </location>
</feature>
<dbReference type="EMBL" id="RBOJ01000035">
    <property type="protein sequence ID" value="RMM53310.1"/>
    <property type="molecule type" value="Genomic_DNA"/>
</dbReference>
<dbReference type="Proteomes" id="UP000270661">
    <property type="component" value="Unassembled WGS sequence"/>
</dbReference>
<dbReference type="STRING" id="47879.AXG94_09395"/>
<proteinExistence type="predicted"/>
<evidence type="ECO:0000313" key="3">
    <source>
        <dbReference type="Proteomes" id="UP000270661"/>
    </source>
</evidence>
<reference evidence="2 3" key="1">
    <citation type="submission" date="2018-08" db="EMBL/GenBank/DDBJ databases">
        <title>Recombination of ecologically and evolutionarily significant loci maintains genetic cohesion in the Pseudomonas syringae species complex.</title>
        <authorList>
            <person name="Dillon M."/>
            <person name="Thakur S."/>
            <person name="Almeida R.N.D."/>
            <person name="Weir B.S."/>
            <person name="Guttman D.S."/>
        </authorList>
    </citation>
    <scope>NUCLEOTIDE SEQUENCE [LARGE SCALE GENOMIC DNA]</scope>
    <source>
        <strain evidence="2 3">NCPPB2445</strain>
    </source>
</reference>
<dbReference type="RefSeq" id="WP_053192293.1">
    <property type="nucleotide sequence ID" value="NZ_JANIBF010000008.1"/>
</dbReference>